<dbReference type="PANTHER" id="PTHR24346">
    <property type="entry name" value="MAP/MICROTUBULE AFFINITY-REGULATING KINASE"/>
    <property type="match status" value="1"/>
</dbReference>
<organism evidence="10">
    <name type="scientific">Chlorella variabilis</name>
    <name type="common">Green alga</name>
    <dbReference type="NCBI Taxonomy" id="554065"/>
    <lineage>
        <taxon>Eukaryota</taxon>
        <taxon>Viridiplantae</taxon>
        <taxon>Chlorophyta</taxon>
        <taxon>core chlorophytes</taxon>
        <taxon>Trebouxiophyceae</taxon>
        <taxon>Chlorellales</taxon>
        <taxon>Chlorellaceae</taxon>
        <taxon>Chlorella clade</taxon>
        <taxon>Chlorella</taxon>
    </lineage>
</organism>
<comment type="similarity">
    <text evidence="6">Belongs to the protein kinase superfamily.</text>
</comment>
<dbReference type="KEGG" id="cvr:CHLNCDRAFT_22362"/>
<gene>
    <name evidence="9" type="ORF">CHLNCDRAFT_22362</name>
</gene>
<evidence type="ECO:0000256" key="5">
    <source>
        <dbReference type="PROSITE-ProRule" id="PRU10141"/>
    </source>
</evidence>
<dbReference type="AlphaFoldDB" id="E1ZCR1"/>
<keyword evidence="3" id="KW-0418">Kinase</keyword>
<evidence type="ECO:0000313" key="9">
    <source>
        <dbReference type="EMBL" id="EFN56283.1"/>
    </source>
</evidence>
<keyword evidence="4 5" id="KW-0067">ATP-binding</keyword>
<evidence type="ECO:0000256" key="2">
    <source>
        <dbReference type="ARBA" id="ARBA00022741"/>
    </source>
</evidence>
<dbReference type="PROSITE" id="PS50011">
    <property type="entry name" value="PROTEIN_KINASE_DOM"/>
    <property type="match status" value="1"/>
</dbReference>
<dbReference type="FunFam" id="1.10.510.10:FF:000571">
    <property type="entry name" value="Maternal embryonic leucine zipper kinase"/>
    <property type="match status" value="1"/>
</dbReference>
<evidence type="ECO:0000256" key="4">
    <source>
        <dbReference type="ARBA" id="ARBA00022840"/>
    </source>
</evidence>
<evidence type="ECO:0000259" key="8">
    <source>
        <dbReference type="PROSITE" id="PS50011"/>
    </source>
</evidence>
<reference evidence="9 10" key="1">
    <citation type="journal article" date="2010" name="Plant Cell">
        <title>The Chlorella variabilis NC64A genome reveals adaptation to photosymbiosis, coevolution with viruses, and cryptic sex.</title>
        <authorList>
            <person name="Blanc G."/>
            <person name="Duncan G."/>
            <person name="Agarkova I."/>
            <person name="Borodovsky M."/>
            <person name="Gurnon J."/>
            <person name="Kuo A."/>
            <person name="Lindquist E."/>
            <person name="Lucas S."/>
            <person name="Pangilinan J."/>
            <person name="Polle J."/>
            <person name="Salamov A."/>
            <person name="Terry A."/>
            <person name="Yamada T."/>
            <person name="Dunigan D.D."/>
            <person name="Grigoriev I.V."/>
            <person name="Claverie J.M."/>
            <person name="Van Etten J.L."/>
        </authorList>
    </citation>
    <scope>NUCLEOTIDE SEQUENCE [LARGE SCALE GENOMIC DNA]</scope>
    <source>
        <strain evidence="9 10">NC64A</strain>
    </source>
</reference>
<feature type="compositionally biased region" description="Pro residues" evidence="7">
    <location>
        <begin position="282"/>
        <end position="296"/>
    </location>
</feature>
<keyword evidence="1" id="KW-0808">Transferase</keyword>
<dbReference type="InterPro" id="IPR017441">
    <property type="entry name" value="Protein_kinase_ATP_BS"/>
</dbReference>
<dbReference type="OMA" id="ECCLGFS"/>
<dbReference type="PROSITE" id="PS00108">
    <property type="entry name" value="PROTEIN_KINASE_ST"/>
    <property type="match status" value="1"/>
</dbReference>
<feature type="non-terminal residue" evidence="9">
    <location>
        <position position="1"/>
    </location>
</feature>
<dbReference type="GO" id="GO:0035556">
    <property type="term" value="P:intracellular signal transduction"/>
    <property type="evidence" value="ECO:0007669"/>
    <property type="project" value="TreeGrafter"/>
</dbReference>
<dbReference type="EMBL" id="GL433842">
    <property type="protein sequence ID" value="EFN56283.1"/>
    <property type="molecule type" value="Genomic_DNA"/>
</dbReference>
<dbReference type="STRING" id="554065.E1ZCR1"/>
<dbReference type="GO" id="GO:0004674">
    <property type="term" value="F:protein serine/threonine kinase activity"/>
    <property type="evidence" value="ECO:0007669"/>
    <property type="project" value="UniProtKB-KW"/>
</dbReference>
<dbReference type="InParanoid" id="E1ZCR1"/>
<dbReference type="SMART" id="SM00220">
    <property type="entry name" value="S_TKc"/>
    <property type="match status" value="1"/>
</dbReference>
<evidence type="ECO:0000313" key="10">
    <source>
        <dbReference type="Proteomes" id="UP000008141"/>
    </source>
</evidence>
<name>E1ZCR1_CHLVA</name>
<dbReference type="FunCoup" id="E1ZCR1">
    <property type="interactions" value="583"/>
</dbReference>
<evidence type="ECO:0000256" key="3">
    <source>
        <dbReference type="ARBA" id="ARBA00022777"/>
    </source>
</evidence>
<keyword evidence="6" id="KW-0723">Serine/threonine-protein kinase</keyword>
<dbReference type="Pfam" id="PF00069">
    <property type="entry name" value="Pkinase"/>
    <property type="match status" value="1"/>
</dbReference>
<dbReference type="InterPro" id="IPR008271">
    <property type="entry name" value="Ser/Thr_kinase_AS"/>
</dbReference>
<keyword evidence="2 5" id="KW-0547">Nucleotide-binding</keyword>
<feature type="domain" description="Protein kinase" evidence="8">
    <location>
        <begin position="1"/>
        <end position="261"/>
    </location>
</feature>
<dbReference type="OrthoDB" id="68483at2759"/>
<dbReference type="eggNOG" id="KOG0585">
    <property type="taxonomic scope" value="Eukaryota"/>
</dbReference>
<evidence type="ECO:0000256" key="6">
    <source>
        <dbReference type="RuleBase" id="RU000304"/>
    </source>
</evidence>
<sequence length="307" mass="33446">YIVVDTLGRGSFGKVKLCLNTGDDTLYAVKVVNTRAVSGTSVDGVPTSDLRREVEVMRSLNHPNLCTLYEVIEDDEGGKVLLVVEYCEAGALVVPGALTPDCNLPEAMAQYYFRQMAAGLAYLHANHVVHGDVKPENVMLSGSGTVKIGDFGQSQFFDRRDTFNRTLGTPAYLAPEVCAGETYRGRQADVWALGVSLYLFIFGEMPFKGDSVLELYDAVAAQEVPYPRSKPISHELQDLFLRLLHKDPRHRITAAEVHAAVWQGVLSQTIMQGSTPRSRPDTPVPTPETDPPPPPFACRAGDAAPLG</sequence>
<dbReference type="CDD" id="cd14008">
    <property type="entry name" value="STKc_LKB1_CaMKK"/>
    <property type="match status" value="1"/>
</dbReference>
<dbReference type="InterPro" id="IPR000719">
    <property type="entry name" value="Prot_kinase_dom"/>
</dbReference>
<dbReference type="PANTHER" id="PTHR24346:SF77">
    <property type="entry name" value="SERINE THREONINE PROTEIN KINASE"/>
    <property type="match status" value="1"/>
</dbReference>
<dbReference type="SUPFAM" id="SSF56112">
    <property type="entry name" value="Protein kinase-like (PK-like)"/>
    <property type="match status" value="1"/>
</dbReference>
<keyword evidence="10" id="KW-1185">Reference proteome</keyword>
<dbReference type="RefSeq" id="XP_005848385.1">
    <property type="nucleotide sequence ID" value="XM_005848323.1"/>
</dbReference>
<feature type="binding site" evidence="5">
    <location>
        <position position="30"/>
    </location>
    <ligand>
        <name>ATP</name>
        <dbReference type="ChEBI" id="CHEBI:30616"/>
    </ligand>
</feature>
<dbReference type="GO" id="GO:0005524">
    <property type="term" value="F:ATP binding"/>
    <property type="evidence" value="ECO:0007669"/>
    <property type="project" value="UniProtKB-UniRule"/>
</dbReference>
<dbReference type="Gene3D" id="1.10.510.10">
    <property type="entry name" value="Transferase(Phosphotransferase) domain 1"/>
    <property type="match status" value="1"/>
</dbReference>
<dbReference type="GO" id="GO:0005737">
    <property type="term" value="C:cytoplasm"/>
    <property type="evidence" value="ECO:0007669"/>
    <property type="project" value="TreeGrafter"/>
</dbReference>
<dbReference type="Proteomes" id="UP000008141">
    <property type="component" value="Unassembled WGS sequence"/>
</dbReference>
<dbReference type="GeneID" id="17355700"/>
<evidence type="ECO:0000256" key="7">
    <source>
        <dbReference type="SAM" id="MobiDB-lite"/>
    </source>
</evidence>
<feature type="region of interest" description="Disordered" evidence="7">
    <location>
        <begin position="271"/>
        <end position="307"/>
    </location>
</feature>
<dbReference type="InterPro" id="IPR011009">
    <property type="entry name" value="Kinase-like_dom_sf"/>
</dbReference>
<accession>E1ZCR1</accession>
<proteinExistence type="inferred from homology"/>
<evidence type="ECO:0000256" key="1">
    <source>
        <dbReference type="ARBA" id="ARBA00022679"/>
    </source>
</evidence>
<protein>
    <recommendedName>
        <fullName evidence="8">Protein kinase domain-containing protein</fullName>
    </recommendedName>
</protein>
<dbReference type="PROSITE" id="PS00107">
    <property type="entry name" value="PROTEIN_KINASE_ATP"/>
    <property type="match status" value="1"/>
</dbReference>